<protein>
    <submittedName>
        <fullName evidence="2">Unannotated protein</fullName>
    </submittedName>
</protein>
<dbReference type="EMBL" id="CAFAAQ010000097">
    <property type="protein sequence ID" value="CAB4810445.1"/>
    <property type="molecule type" value="Genomic_DNA"/>
</dbReference>
<keyword evidence="1" id="KW-0812">Transmembrane</keyword>
<gene>
    <name evidence="2" type="ORF">UFOPK3046_01117</name>
</gene>
<sequence length="340" mass="36009">MPGGWFPQVIEPGRLASVWLIFGALACLVVIEVFALHSDTRSAIGPLVALLGLLLGMLVATGLPVRLFGIPMASVRWAWPVALFATVVSLDAIGNIVAGRRVSEERVGAPSLLATSPDAPSALRWSGLAVVVLLGLANLMPRDEGSGSATSFRPAVIETLANAGPRLTHLDQPFIAVNSHPLAYQATAALMEFLDQRSVSFALGDPVVLRQAGTYRTSDGSESATVVLAGGSAALTPPAPGFERISSTHPLSPSELAWFFSQRKIVVERLPAYITSAPDLGLDLSETGWAMLLCGEYFGWFHDSIRFEGSVTSAQKRERLCALNEKIEFGAVAVDVGPPP</sequence>
<name>A0A6J6YPP1_9ZZZZ</name>
<evidence type="ECO:0000313" key="2">
    <source>
        <dbReference type="EMBL" id="CAB4810445.1"/>
    </source>
</evidence>
<evidence type="ECO:0000256" key="1">
    <source>
        <dbReference type="SAM" id="Phobius"/>
    </source>
</evidence>
<accession>A0A6J6YPP1</accession>
<dbReference type="AlphaFoldDB" id="A0A6J6YPP1"/>
<keyword evidence="1" id="KW-0472">Membrane</keyword>
<proteinExistence type="predicted"/>
<feature type="transmembrane region" description="Helical" evidence="1">
    <location>
        <begin position="43"/>
        <end position="65"/>
    </location>
</feature>
<organism evidence="2">
    <name type="scientific">freshwater metagenome</name>
    <dbReference type="NCBI Taxonomy" id="449393"/>
    <lineage>
        <taxon>unclassified sequences</taxon>
        <taxon>metagenomes</taxon>
        <taxon>ecological metagenomes</taxon>
    </lineage>
</organism>
<feature type="transmembrane region" description="Helical" evidence="1">
    <location>
        <begin position="16"/>
        <end position="36"/>
    </location>
</feature>
<reference evidence="2" key="1">
    <citation type="submission" date="2020-05" db="EMBL/GenBank/DDBJ databases">
        <authorList>
            <person name="Chiriac C."/>
            <person name="Salcher M."/>
            <person name="Ghai R."/>
            <person name="Kavagutti S V."/>
        </authorList>
    </citation>
    <scope>NUCLEOTIDE SEQUENCE</scope>
</reference>
<keyword evidence="1" id="KW-1133">Transmembrane helix</keyword>
<feature type="transmembrane region" description="Helical" evidence="1">
    <location>
        <begin position="77"/>
        <end position="98"/>
    </location>
</feature>